<evidence type="ECO:0000259" key="1">
    <source>
        <dbReference type="Pfam" id="PF07819"/>
    </source>
</evidence>
<comment type="caution">
    <text evidence="2">The sequence shown here is derived from an EMBL/GenBank/DDBJ whole genome shotgun (WGS) entry which is preliminary data.</text>
</comment>
<dbReference type="RefSeq" id="WP_310268796.1">
    <property type="nucleotide sequence ID" value="NZ_JAVDXU010000003.1"/>
</dbReference>
<gene>
    <name evidence="2" type="ORF">J2X20_004152</name>
</gene>
<sequence length="385" mass="40243">MTQLLQAADLRGAARLSTEAVAGLAGLVEAMRSRVATPPQLPMLGRAAAANEASAETLLGWLAAALAAADPHLHGGPEREAILAALNGLLGDHLAATRSPLAIPMAFRHSGGSLLLDRYELRSHYAGATPRVLVLLHELCMNDLQWQQAGHDHGEALARELGYTPVYLHYNSGLSVSTNGRILAQMMERLYDVWPVPVGRLAMMGHGMGGLVARSAIHHGALLQRGGLRWPGRVNDLVCLGTPHQGAPLGRAGQDVDLLLGAAPYAAPLARLGKLRSAGINDLRLGNVLSAPSGDDGTQRAGQVGLPGATRCFAVAASLGPATGQPKARLPGDGLVPVPSALGQHGDADCHLDFDPELQAIVPDTGHLELLSSPQVYGLLRLWLA</sequence>
<organism evidence="2 3">
    <name type="scientific">Roseateles saccharophilus</name>
    <name type="common">Pseudomonas saccharophila</name>
    <dbReference type="NCBI Taxonomy" id="304"/>
    <lineage>
        <taxon>Bacteria</taxon>
        <taxon>Pseudomonadati</taxon>
        <taxon>Pseudomonadota</taxon>
        <taxon>Betaproteobacteria</taxon>
        <taxon>Burkholderiales</taxon>
        <taxon>Sphaerotilaceae</taxon>
        <taxon>Roseateles</taxon>
    </lineage>
</organism>
<keyword evidence="3" id="KW-1185">Reference proteome</keyword>
<feature type="domain" description="GPI inositol-deacylase PGAP1-like alpha/beta" evidence="1">
    <location>
        <begin position="190"/>
        <end position="250"/>
    </location>
</feature>
<dbReference type="EMBL" id="JAVDXU010000003">
    <property type="protein sequence ID" value="MDR7271484.1"/>
    <property type="molecule type" value="Genomic_DNA"/>
</dbReference>
<dbReference type="Pfam" id="PF07819">
    <property type="entry name" value="PGAP1"/>
    <property type="match status" value="1"/>
</dbReference>
<evidence type="ECO:0000313" key="2">
    <source>
        <dbReference type="EMBL" id="MDR7271484.1"/>
    </source>
</evidence>
<evidence type="ECO:0000313" key="3">
    <source>
        <dbReference type="Proteomes" id="UP001180453"/>
    </source>
</evidence>
<accession>A0ABU1YRK0</accession>
<dbReference type="Gene3D" id="3.40.50.1820">
    <property type="entry name" value="alpha/beta hydrolase"/>
    <property type="match status" value="1"/>
</dbReference>
<dbReference type="Proteomes" id="UP001180453">
    <property type="component" value="Unassembled WGS sequence"/>
</dbReference>
<dbReference type="SUPFAM" id="SSF53474">
    <property type="entry name" value="alpha/beta-Hydrolases"/>
    <property type="match status" value="1"/>
</dbReference>
<reference evidence="2 3" key="1">
    <citation type="submission" date="2023-07" db="EMBL/GenBank/DDBJ databases">
        <title>Sorghum-associated microbial communities from plants grown in Nebraska, USA.</title>
        <authorList>
            <person name="Schachtman D."/>
        </authorList>
    </citation>
    <scope>NUCLEOTIDE SEQUENCE [LARGE SCALE GENOMIC DNA]</scope>
    <source>
        <strain evidence="2 3">BE314</strain>
    </source>
</reference>
<dbReference type="InterPro" id="IPR012908">
    <property type="entry name" value="PGAP1-ab_dom-like"/>
</dbReference>
<name>A0ABU1YRK0_ROSSA</name>
<protein>
    <recommendedName>
        <fullName evidence="1">GPI inositol-deacylase PGAP1-like alpha/beta domain-containing protein</fullName>
    </recommendedName>
</protein>
<dbReference type="InterPro" id="IPR029058">
    <property type="entry name" value="AB_hydrolase_fold"/>
</dbReference>
<proteinExistence type="predicted"/>